<dbReference type="SUPFAM" id="SSF53474">
    <property type="entry name" value="alpha/beta-Hydrolases"/>
    <property type="match status" value="1"/>
</dbReference>
<feature type="coiled-coil region" evidence="8">
    <location>
        <begin position="718"/>
        <end position="745"/>
    </location>
</feature>
<keyword evidence="3 6" id="KW-0547">Nucleotide-binding</keyword>
<reference evidence="10" key="1">
    <citation type="submission" date="2021-01" db="EMBL/GenBank/DDBJ databases">
        <authorList>
            <person name="Corre E."/>
            <person name="Pelletier E."/>
            <person name="Niang G."/>
            <person name="Scheremetjew M."/>
            <person name="Finn R."/>
            <person name="Kale V."/>
            <person name="Holt S."/>
            <person name="Cochrane G."/>
            <person name="Meng A."/>
            <person name="Brown T."/>
            <person name="Cohen L."/>
        </authorList>
    </citation>
    <scope>NUCLEOTIDE SEQUENCE</scope>
    <source>
        <strain evidence="10">CCMP1594</strain>
    </source>
</reference>
<dbReference type="GO" id="GO:0005737">
    <property type="term" value="C:cytoplasm"/>
    <property type="evidence" value="ECO:0007669"/>
    <property type="project" value="UniProtKB-SubCell"/>
</dbReference>
<dbReference type="PANTHER" id="PTHR47969:SF15">
    <property type="entry name" value="CHROMOSOME-ASSOCIATED KINESIN KIF4A-RELATED"/>
    <property type="match status" value="1"/>
</dbReference>
<evidence type="ECO:0000313" key="10">
    <source>
        <dbReference type="EMBL" id="CAE0809121.1"/>
    </source>
</evidence>
<dbReference type="PRINTS" id="PR00380">
    <property type="entry name" value="KINESINHEAVY"/>
</dbReference>
<dbReference type="GO" id="GO:0005874">
    <property type="term" value="C:microtubule"/>
    <property type="evidence" value="ECO:0007669"/>
    <property type="project" value="UniProtKB-KW"/>
</dbReference>
<dbReference type="GO" id="GO:0005524">
    <property type="term" value="F:ATP binding"/>
    <property type="evidence" value="ECO:0007669"/>
    <property type="project" value="UniProtKB-UniRule"/>
</dbReference>
<organism evidence="10">
    <name type="scientific">Eutreptiella gymnastica</name>
    <dbReference type="NCBI Taxonomy" id="73025"/>
    <lineage>
        <taxon>Eukaryota</taxon>
        <taxon>Discoba</taxon>
        <taxon>Euglenozoa</taxon>
        <taxon>Euglenida</taxon>
        <taxon>Spirocuta</taxon>
        <taxon>Euglenophyceae</taxon>
        <taxon>Eutreptiales</taxon>
        <taxon>Eutreptiaceae</taxon>
        <taxon>Eutreptiella</taxon>
    </lineage>
</organism>
<keyword evidence="4 6" id="KW-0067">ATP-binding</keyword>
<feature type="binding site" evidence="6">
    <location>
        <begin position="84"/>
        <end position="91"/>
    </location>
    <ligand>
        <name>ATP</name>
        <dbReference type="ChEBI" id="CHEBI:30616"/>
    </ligand>
</feature>
<feature type="domain" description="Kinesin motor" evidence="9">
    <location>
        <begin position="4"/>
        <end position="350"/>
    </location>
</feature>
<dbReference type="Gene3D" id="3.30.40.10">
    <property type="entry name" value="Zinc/RING finger domain, C3HC4 (zinc finger)"/>
    <property type="match status" value="1"/>
</dbReference>
<keyword evidence="2" id="KW-0963">Cytoplasm</keyword>
<dbReference type="Gene3D" id="3.40.850.10">
    <property type="entry name" value="Kinesin motor domain"/>
    <property type="match status" value="1"/>
</dbReference>
<dbReference type="Pfam" id="PF00225">
    <property type="entry name" value="Kinesin"/>
    <property type="match status" value="1"/>
</dbReference>
<evidence type="ECO:0000259" key="9">
    <source>
        <dbReference type="PROSITE" id="PS50067"/>
    </source>
</evidence>
<dbReference type="InterPro" id="IPR001752">
    <property type="entry name" value="Kinesin_motor_dom"/>
</dbReference>
<evidence type="ECO:0000256" key="3">
    <source>
        <dbReference type="ARBA" id="ARBA00022741"/>
    </source>
</evidence>
<proteinExistence type="inferred from homology"/>
<dbReference type="EMBL" id="HBJA01057174">
    <property type="protein sequence ID" value="CAE0809121.1"/>
    <property type="molecule type" value="Transcribed_RNA"/>
</dbReference>
<dbReference type="PANTHER" id="PTHR47969">
    <property type="entry name" value="CHROMOSOME-ASSOCIATED KINESIN KIF4A-RELATED"/>
    <property type="match status" value="1"/>
</dbReference>
<dbReference type="InterPro" id="IPR019821">
    <property type="entry name" value="Kinesin_motor_CS"/>
</dbReference>
<dbReference type="AlphaFoldDB" id="A0A7S4FQH4"/>
<keyword evidence="6 7" id="KW-0505">Motor protein</keyword>
<dbReference type="InterPro" id="IPR036961">
    <property type="entry name" value="Kinesin_motor_dom_sf"/>
</dbReference>
<comment type="subcellular location">
    <subcellularLocation>
        <location evidence="1">Cytoplasm</location>
    </subcellularLocation>
</comment>
<name>A0A7S4FQH4_9EUGL</name>
<dbReference type="SUPFAM" id="SSF52540">
    <property type="entry name" value="P-loop containing nucleoside triphosphate hydrolases"/>
    <property type="match status" value="1"/>
</dbReference>
<evidence type="ECO:0000256" key="5">
    <source>
        <dbReference type="ARBA" id="ARBA00023054"/>
    </source>
</evidence>
<dbReference type="GO" id="GO:0003777">
    <property type="term" value="F:microtubule motor activity"/>
    <property type="evidence" value="ECO:0007669"/>
    <property type="project" value="InterPro"/>
</dbReference>
<dbReference type="Gene3D" id="3.40.50.1820">
    <property type="entry name" value="alpha/beta hydrolase"/>
    <property type="match status" value="1"/>
</dbReference>
<dbReference type="PROSITE" id="PS50067">
    <property type="entry name" value="KINESIN_MOTOR_2"/>
    <property type="match status" value="1"/>
</dbReference>
<sequence>MSVPLRVAVRIRPTQAHDGKAGPPAVVPLDGTSLEVVPEGPKGRLEFNNVFGPQASQHEVFVSCCLPLVEAVLEGKNGCIFAFGQTGAGKTHSMIGPEGGQRRGTQDGILPRAAAELFRRIARIEAEAQQAIGTAGFSAYEVRVSFIEVYREYAFDLLGAGAIANRDPSSACPLREQPDPLRVYADGANEERVTSAAQLLALVDKGAKNRATAATGVHEHSSRSHALLVLSVEHRWRDVGDPDSRRVKSQSARLTLVDLAGAETMERSHGGNFDAAGVGTNMGLLVLGRVIHALAAGERVPYRDSTLTRLLQTSLGGNAVTQMLTCVSPSAADADQTWRALQYASSARDVRCAPEVARVREELEHDPMHGDWEDEDTVLNRQAVWIETRGFGDVFARCVGDPSDPLILWVHGSGPKNSSMQWNNIIMDMVRGAQSNGLGLPKRFYHVAIDCPGYGRSPSDRQTVRSYPGAFLTAVVEALGRRSAAAICGSSQGACATFNAALECPKLALALAVCHPVGHAPERYSAIKQPTLLIFDTEDAGHPVSVGRQMRRHLPNNRYFEFTRSRDGDWEVAHMGPELLQLLGANWAQIRGKRHAGRSDPKLPELTRVAGGYRAWSERHGGEWPALGAEEGTQLPVAEDLNQAGVGAGGEQDVWQAVLDPSTNVIQYRHVQSGRVTKVRPPGAQVLVERLGHGPAAVGGQRRATAPVPALFEESESEEDEEDRCAREQREVQAAQEQKEREHQQTDCDVCGGALLDPLRLVACRCAMCACCAESTVQYVRQCPACGQAVTMAKDGPKSDSAELRRRIAEREADPTDPLYEALKAQRAKLAGLTKRRNAACRVVLEFGNTASGSGGKTSYTTFVKTPVVERGPKGAQNAVAKVDFNINPGYKKPTATVTDFSLKTGAKFEYTMARSYPCFITVHFKKEWGLPQVDIQYVVQDDPKTSRRIVVDMPVAALGSKRPGQVSVEPRNGWIQCVAGQQPVVQYIGACTLKPAEH</sequence>
<evidence type="ECO:0000256" key="2">
    <source>
        <dbReference type="ARBA" id="ARBA00022490"/>
    </source>
</evidence>
<dbReference type="GO" id="GO:0008017">
    <property type="term" value="F:microtubule binding"/>
    <property type="evidence" value="ECO:0007669"/>
    <property type="project" value="InterPro"/>
</dbReference>
<dbReference type="GO" id="GO:0051231">
    <property type="term" value="P:spindle elongation"/>
    <property type="evidence" value="ECO:0007669"/>
    <property type="project" value="TreeGrafter"/>
</dbReference>
<dbReference type="InterPro" id="IPR013083">
    <property type="entry name" value="Znf_RING/FYVE/PHD"/>
</dbReference>
<keyword evidence="5 8" id="KW-0175">Coiled coil</keyword>
<evidence type="ECO:0000256" key="4">
    <source>
        <dbReference type="ARBA" id="ARBA00022840"/>
    </source>
</evidence>
<protein>
    <recommendedName>
        <fullName evidence="7">Kinesin-like protein</fullName>
    </recommendedName>
</protein>
<evidence type="ECO:0000256" key="6">
    <source>
        <dbReference type="PROSITE-ProRule" id="PRU00283"/>
    </source>
</evidence>
<dbReference type="SUPFAM" id="SSF57850">
    <property type="entry name" value="RING/U-box"/>
    <property type="match status" value="1"/>
</dbReference>
<dbReference type="InterPro" id="IPR029058">
    <property type="entry name" value="AB_hydrolase_fold"/>
</dbReference>
<evidence type="ECO:0000256" key="7">
    <source>
        <dbReference type="RuleBase" id="RU000394"/>
    </source>
</evidence>
<accession>A0A7S4FQH4</accession>
<dbReference type="PROSITE" id="PS00411">
    <property type="entry name" value="KINESIN_MOTOR_1"/>
    <property type="match status" value="1"/>
</dbReference>
<dbReference type="InterPro" id="IPR027417">
    <property type="entry name" value="P-loop_NTPase"/>
</dbReference>
<dbReference type="GO" id="GO:0007018">
    <property type="term" value="P:microtubule-based movement"/>
    <property type="evidence" value="ECO:0007669"/>
    <property type="project" value="InterPro"/>
</dbReference>
<dbReference type="InterPro" id="IPR027640">
    <property type="entry name" value="Kinesin-like_fam"/>
</dbReference>
<evidence type="ECO:0000256" key="1">
    <source>
        <dbReference type="ARBA" id="ARBA00004496"/>
    </source>
</evidence>
<dbReference type="GO" id="GO:0007052">
    <property type="term" value="P:mitotic spindle organization"/>
    <property type="evidence" value="ECO:0007669"/>
    <property type="project" value="TreeGrafter"/>
</dbReference>
<comment type="similarity">
    <text evidence="6 7">Belongs to the TRAFAC class myosin-kinesin ATPase superfamily. Kinesin family.</text>
</comment>
<dbReference type="CDD" id="cd00106">
    <property type="entry name" value="KISc"/>
    <property type="match status" value="1"/>
</dbReference>
<keyword evidence="7" id="KW-0493">Microtubule</keyword>
<dbReference type="GO" id="GO:0005875">
    <property type="term" value="C:microtubule associated complex"/>
    <property type="evidence" value="ECO:0007669"/>
    <property type="project" value="TreeGrafter"/>
</dbReference>
<dbReference type="SMART" id="SM00129">
    <property type="entry name" value="KISc"/>
    <property type="match status" value="1"/>
</dbReference>
<evidence type="ECO:0000256" key="8">
    <source>
        <dbReference type="SAM" id="Coils"/>
    </source>
</evidence>
<gene>
    <name evidence="10" type="ORF">EGYM00163_LOCUS20252</name>
</gene>